<accession>A0A4V5MVF1</accession>
<gene>
    <name evidence="1" type="ORF">FA743_09275</name>
</gene>
<dbReference type="InterPro" id="IPR027417">
    <property type="entry name" value="P-loop_NTPase"/>
</dbReference>
<keyword evidence="1" id="KW-0418">Kinase</keyword>
<sequence length="231" mass="24351">MDGAVSGYHDGRPRAWAGLLPLALPQRAGLRAVIADEKNPDRAEGYDLLRTRILAGTSALGWTRIGVTQAQGASGAAPLTALNLALSEARRPERRVVLVDLDIARQPILKLLGASVPPAAPLMAWQGHALNDRLALLTISAPASDAATMLMSDLFQAELAQRLASLDPDVAILHLPALLTGDAGLAGLPLAQTVLLAIDGRIDTGADLRRCERLIGETRPILGLFLHDGEV</sequence>
<dbReference type="AlphaFoldDB" id="A0A4V5MVF1"/>
<comment type="caution">
    <text evidence="1">The sequence shown here is derived from an EMBL/GenBank/DDBJ whole genome shotgun (WGS) entry which is preliminary data.</text>
</comment>
<keyword evidence="1" id="KW-0808">Transferase</keyword>
<dbReference type="OrthoDB" id="7771842at2"/>
<evidence type="ECO:0000313" key="2">
    <source>
        <dbReference type="Proteomes" id="UP000309747"/>
    </source>
</evidence>
<protein>
    <submittedName>
        <fullName evidence="1">CpsD/CapB family tyrosine-protein kinase</fullName>
    </submittedName>
</protein>
<evidence type="ECO:0000313" key="1">
    <source>
        <dbReference type="EMBL" id="TJZ91998.1"/>
    </source>
</evidence>
<dbReference type="Gene3D" id="3.40.50.300">
    <property type="entry name" value="P-loop containing nucleotide triphosphate hydrolases"/>
    <property type="match status" value="1"/>
</dbReference>
<reference evidence="1 2" key="1">
    <citation type="submission" date="2019-04" db="EMBL/GenBank/DDBJ databases">
        <authorList>
            <person name="Li J."/>
        </authorList>
    </citation>
    <scope>NUCLEOTIDE SEQUENCE [LARGE SCALE GENOMIC DNA]</scope>
    <source>
        <strain evidence="1 2">KCTC 42687</strain>
    </source>
</reference>
<name>A0A4V5MVF1_9RHOB</name>
<dbReference type="SUPFAM" id="SSF52540">
    <property type="entry name" value="P-loop containing nucleoside triphosphate hydrolases"/>
    <property type="match status" value="1"/>
</dbReference>
<organism evidence="1 2">
    <name type="scientific">Paracoccus gahaiensis</name>
    <dbReference type="NCBI Taxonomy" id="1706839"/>
    <lineage>
        <taxon>Bacteria</taxon>
        <taxon>Pseudomonadati</taxon>
        <taxon>Pseudomonadota</taxon>
        <taxon>Alphaproteobacteria</taxon>
        <taxon>Rhodobacterales</taxon>
        <taxon>Paracoccaceae</taxon>
        <taxon>Paracoccus</taxon>
    </lineage>
</organism>
<proteinExistence type="predicted"/>
<dbReference type="RefSeq" id="WP_136885830.1">
    <property type="nucleotide sequence ID" value="NZ_SUNI01000006.1"/>
</dbReference>
<keyword evidence="2" id="KW-1185">Reference proteome</keyword>
<dbReference type="EMBL" id="SUNI01000006">
    <property type="protein sequence ID" value="TJZ91998.1"/>
    <property type="molecule type" value="Genomic_DNA"/>
</dbReference>
<dbReference type="Proteomes" id="UP000309747">
    <property type="component" value="Unassembled WGS sequence"/>
</dbReference>
<dbReference type="GO" id="GO:0016301">
    <property type="term" value="F:kinase activity"/>
    <property type="evidence" value="ECO:0007669"/>
    <property type="project" value="UniProtKB-KW"/>
</dbReference>